<dbReference type="AlphaFoldDB" id="A0A8A7KKH0"/>
<dbReference type="Pfam" id="PF17853">
    <property type="entry name" value="GGDEF_2"/>
    <property type="match status" value="1"/>
</dbReference>
<dbReference type="SUPFAM" id="SSF46689">
    <property type="entry name" value="Homeodomain-like"/>
    <property type="match status" value="1"/>
</dbReference>
<evidence type="ECO:0008006" key="7">
    <source>
        <dbReference type="Google" id="ProtNLM"/>
    </source>
</evidence>
<evidence type="ECO:0000259" key="2">
    <source>
        <dbReference type="Pfam" id="PF05651"/>
    </source>
</evidence>
<accession>A0A8A7KKH0</accession>
<dbReference type="PANTHER" id="PTHR33744">
    <property type="entry name" value="CARBOHYDRATE DIACID REGULATOR"/>
    <property type="match status" value="1"/>
</dbReference>
<name>A0A8A7KKH0_9FIRM</name>
<evidence type="ECO:0000259" key="4">
    <source>
        <dbReference type="Pfam" id="PF17853"/>
    </source>
</evidence>
<dbReference type="Pfam" id="PF13556">
    <property type="entry name" value="HTH_30"/>
    <property type="match status" value="1"/>
</dbReference>
<reference evidence="5" key="1">
    <citation type="submission" date="2019-12" db="EMBL/GenBank/DDBJ databases">
        <authorList>
            <person name="zhang j."/>
            <person name="sun C.M."/>
        </authorList>
    </citation>
    <scope>NUCLEOTIDE SEQUENCE</scope>
    <source>
        <strain evidence="5">NS-1</strain>
    </source>
</reference>
<dbReference type="PANTHER" id="PTHR33744:SF15">
    <property type="entry name" value="CARBOHYDRATE DIACID REGULATOR"/>
    <property type="match status" value="1"/>
</dbReference>
<dbReference type="InterPro" id="IPR051448">
    <property type="entry name" value="CdaR-like_regulators"/>
</dbReference>
<evidence type="ECO:0000313" key="5">
    <source>
        <dbReference type="EMBL" id="QTL99347.1"/>
    </source>
</evidence>
<proteinExistence type="inferred from homology"/>
<sequence>MKLTMDLAKKIVKNTMDVLGKNINIMDYNGIIIASGNQERINMYHKGAAEVVKTGKMVIIKDKDIAGFKGVKPGINLPIRFNEQIIGVVGITGDANEVAGYGEIVKNMVELILQQEFLRREIEAENKACENFFQQLLSNSIKSKELLVDRAKLFDLTLDLVRVVIVIEIHPIDNKLLTEQIRILDTFLRLNKKEDIIFSRGDNLILVKSFSKDNNIENYYEYTKKITNKILDRFNEIFDSVIIGVGQRVSELEKLYISYQGAKHALKVGKKVYNNHENNIFFLDHLGYDYFLPYIDKEEGLYFLHHLLGNNIIEVFENVDLGELIEALVENDLNISKAADSIYIHRNTLIYKLNKINEITGLNPRSAKDLFTLLIAYHLYLYLYQ</sequence>
<organism evidence="5 6">
    <name type="scientific">Iocasia fonsfrigidae</name>
    <dbReference type="NCBI Taxonomy" id="2682810"/>
    <lineage>
        <taxon>Bacteria</taxon>
        <taxon>Bacillati</taxon>
        <taxon>Bacillota</taxon>
        <taxon>Clostridia</taxon>
        <taxon>Halanaerobiales</taxon>
        <taxon>Halanaerobiaceae</taxon>
        <taxon>Iocasia</taxon>
    </lineage>
</organism>
<comment type="similarity">
    <text evidence="1">Belongs to the CdaR family.</text>
</comment>
<feature type="domain" description="PucR C-terminal helix-turn-helix" evidence="3">
    <location>
        <begin position="323"/>
        <end position="378"/>
    </location>
</feature>
<protein>
    <recommendedName>
        <fullName evidence="7">Carbohydrate diacid regulator</fullName>
    </recommendedName>
</protein>
<dbReference type="Gene3D" id="1.10.10.2840">
    <property type="entry name" value="PucR C-terminal helix-turn-helix domain"/>
    <property type="match status" value="1"/>
</dbReference>
<evidence type="ECO:0000259" key="3">
    <source>
        <dbReference type="Pfam" id="PF13556"/>
    </source>
</evidence>
<feature type="domain" description="CdaR GGDEF-like" evidence="4">
    <location>
        <begin position="143"/>
        <end position="268"/>
    </location>
</feature>
<dbReference type="InterPro" id="IPR041522">
    <property type="entry name" value="CdaR_GGDEF"/>
</dbReference>
<dbReference type="Proteomes" id="UP000665020">
    <property type="component" value="Chromosome"/>
</dbReference>
<dbReference type="KEGG" id="ifn:GM661_15985"/>
<dbReference type="EMBL" id="CP046640">
    <property type="protein sequence ID" value="QTL99347.1"/>
    <property type="molecule type" value="Genomic_DNA"/>
</dbReference>
<dbReference type="InterPro" id="IPR025736">
    <property type="entry name" value="PucR_C-HTH_dom"/>
</dbReference>
<dbReference type="InterPro" id="IPR008599">
    <property type="entry name" value="Diacid_rec"/>
</dbReference>
<dbReference type="InterPro" id="IPR009057">
    <property type="entry name" value="Homeodomain-like_sf"/>
</dbReference>
<gene>
    <name evidence="5" type="ORF">GM661_15985</name>
</gene>
<evidence type="ECO:0000256" key="1">
    <source>
        <dbReference type="ARBA" id="ARBA00006754"/>
    </source>
</evidence>
<dbReference type="RefSeq" id="WP_230867706.1">
    <property type="nucleotide sequence ID" value="NZ_CP046640.1"/>
</dbReference>
<evidence type="ECO:0000313" key="6">
    <source>
        <dbReference type="Proteomes" id="UP000665020"/>
    </source>
</evidence>
<keyword evidence="6" id="KW-1185">Reference proteome</keyword>
<dbReference type="Pfam" id="PF05651">
    <property type="entry name" value="Diacid_rec"/>
    <property type="match status" value="1"/>
</dbReference>
<dbReference type="InterPro" id="IPR042070">
    <property type="entry name" value="PucR_C-HTH_sf"/>
</dbReference>
<feature type="domain" description="Putative sugar diacid recognition" evidence="2">
    <location>
        <begin position="3"/>
        <end position="136"/>
    </location>
</feature>